<dbReference type="GO" id="GO:0008234">
    <property type="term" value="F:cysteine-type peptidase activity"/>
    <property type="evidence" value="ECO:0007669"/>
    <property type="project" value="UniProtKB-KW"/>
</dbReference>
<comment type="similarity">
    <text evidence="1">Belongs to the peptidase C15 family.</text>
</comment>
<evidence type="ECO:0000256" key="2">
    <source>
        <dbReference type="ARBA" id="ARBA00022670"/>
    </source>
</evidence>
<dbReference type="PANTHER" id="PTHR23402">
    <property type="entry name" value="PROTEASE FAMILY C15 PYROGLUTAMYL-PEPTIDASE I-RELATED"/>
    <property type="match status" value="1"/>
</dbReference>
<dbReference type="InterPro" id="IPR036440">
    <property type="entry name" value="Peptidase_C15-like_sf"/>
</dbReference>
<evidence type="ECO:0000313" key="7">
    <source>
        <dbReference type="Proteomes" id="UP001239445"/>
    </source>
</evidence>
<gene>
    <name evidence="6" type="ORF">QBC47DRAFT_208122</name>
</gene>
<dbReference type="EMBL" id="MU839834">
    <property type="protein sequence ID" value="KAK1755060.1"/>
    <property type="molecule type" value="Genomic_DNA"/>
</dbReference>
<protein>
    <submittedName>
        <fullName evidence="6">Pyroglutamyl-peptidase 1</fullName>
    </submittedName>
</protein>
<organism evidence="6 7">
    <name type="scientific">Echria macrotheca</name>
    <dbReference type="NCBI Taxonomy" id="438768"/>
    <lineage>
        <taxon>Eukaryota</taxon>
        <taxon>Fungi</taxon>
        <taxon>Dikarya</taxon>
        <taxon>Ascomycota</taxon>
        <taxon>Pezizomycotina</taxon>
        <taxon>Sordariomycetes</taxon>
        <taxon>Sordariomycetidae</taxon>
        <taxon>Sordariales</taxon>
        <taxon>Schizotheciaceae</taxon>
        <taxon>Echria</taxon>
    </lineage>
</organism>
<feature type="region of interest" description="Disordered" evidence="5">
    <location>
        <begin position="45"/>
        <end position="71"/>
    </location>
</feature>
<evidence type="ECO:0000256" key="1">
    <source>
        <dbReference type="ARBA" id="ARBA00006641"/>
    </source>
</evidence>
<proteinExistence type="inferred from homology"/>
<evidence type="ECO:0000256" key="5">
    <source>
        <dbReference type="SAM" id="MobiDB-lite"/>
    </source>
</evidence>
<sequence length="277" mass="31584">MGSTWRDTDTSQEEEVTVLITGFGPFKSDYPLNPSWEIARSLPAYLPPLDKKDGSKKTPKEKGEEPNKNIKLPPVRLLVHPEPIRVNYQTVRSLVPELWHLDDNSNSNSGDGDGRAKRKIDIAIHMGMAGPQAVYKIERRGHRDGYAMKDVDGEFLRDQERRAREGRGWVWYGMPGELETDLDLDDVLGRWRGYANPDHNIRISEDAGRYLCDFIYFSSLAHLTKANAPRNVVFFHVPCENSEKNYAVGRELVLHLVRAIVESELARRARFKGNGKK</sequence>
<feature type="compositionally biased region" description="Basic and acidic residues" evidence="5">
    <location>
        <begin position="49"/>
        <end position="68"/>
    </location>
</feature>
<dbReference type="InterPro" id="IPR016125">
    <property type="entry name" value="Peptidase_C15-like"/>
</dbReference>
<evidence type="ECO:0000313" key="6">
    <source>
        <dbReference type="EMBL" id="KAK1755060.1"/>
    </source>
</evidence>
<dbReference type="Gene3D" id="3.40.630.20">
    <property type="entry name" value="Peptidase C15, pyroglutamyl peptidase I-like"/>
    <property type="match status" value="1"/>
</dbReference>
<keyword evidence="4" id="KW-0788">Thiol protease</keyword>
<name>A0AAJ0BB62_9PEZI</name>
<dbReference type="SUPFAM" id="SSF53182">
    <property type="entry name" value="Pyrrolidone carboxyl peptidase (pyroglutamate aminopeptidase)"/>
    <property type="match status" value="1"/>
</dbReference>
<keyword evidence="2" id="KW-0645">Protease</keyword>
<dbReference type="Proteomes" id="UP001239445">
    <property type="component" value="Unassembled WGS sequence"/>
</dbReference>
<dbReference type="PANTHER" id="PTHR23402:SF1">
    <property type="entry name" value="PYROGLUTAMYL-PEPTIDASE I"/>
    <property type="match status" value="1"/>
</dbReference>
<evidence type="ECO:0000256" key="4">
    <source>
        <dbReference type="ARBA" id="ARBA00022807"/>
    </source>
</evidence>
<keyword evidence="7" id="KW-1185">Reference proteome</keyword>
<evidence type="ECO:0000256" key="3">
    <source>
        <dbReference type="ARBA" id="ARBA00022801"/>
    </source>
</evidence>
<keyword evidence="3" id="KW-0378">Hydrolase</keyword>
<accession>A0AAJ0BB62</accession>
<reference evidence="6" key="1">
    <citation type="submission" date="2023-06" db="EMBL/GenBank/DDBJ databases">
        <title>Genome-scale phylogeny and comparative genomics of the fungal order Sordariales.</title>
        <authorList>
            <consortium name="Lawrence Berkeley National Laboratory"/>
            <person name="Hensen N."/>
            <person name="Bonometti L."/>
            <person name="Westerberg I."/>
            <person name="Brannstrom I.O."/>
            <person name="Guillou S."/>
            <person name="Cros-Aarteil S."/>
            <person name="Calhoun S."/>
            <person name="Haridas S."/>
            <person name="Kuo A."/>
            <person name="Mondo S."/>
            <person name="Pangilinan J."/>
            <person name="Riley R."/>
            <person name="Labutti K."/>
            <person name="Andreopoulos B."/>
            <person name="Lipzen A."/>
            <person name="Chen C."/>
            <person name="Yanf M."/>
            <person name="Daum C."/>
            <person name="Ng V."/>
            <person name="Clum A."/>
            <person name="Steindorff A."/>
            <person name="Ohm R."/>
            <person name="Martin F."/>
            <person name="Silar P."/>
            <person name="Natvig D."/>
            <person name="Lalanne C."/>
            <person name="Gautier V."/>
            <person name="Ament-Velasquez S.L."/>
            <person name="Kruys A."/>
            <person name="Hutchinson M.I."/>
            <person name="Powell A.J."/>
            <person name="Barry K."/>
            <person name="Miller A.N."/>
            <person name="Grigoriev I.V."/>
            <person name="Debuchy R."/>
            <person name="Gladieux P."/>
            <person name="Thoren M.H."/>
            <person name="Johannesson H."/>
        </authorList>
    </citation>
    <scope>NUCLEOTIDE SEQUENCE</scope>
    <source>
        <strain evidence="6">PSN4</strain>
    </source>
</reference>
<dbReference type="AlphaFoldDB" id="A0AAJ0BB62"/>
<dbReference type="GO" id="GO:0006508">
    <property type="term" value="P:proteolysis"/>
    <property type="evidence" value="ECO:0007669"/>
    <property type="project" value="UniProtKB-KW"/>
</dbReference>
<comment type="caution">
    <text evidence="6">The sequence shown here is derived from an EMBL/GenBank/DDBJ whole genome shotgun (WGS) entry which is preliminary data.</text>
</comment>